<dbReference type="EC" id="4.2.1.-" evidence="3"/>
<dbReference type="InterPro" id="IPR052158">
    <property type="entry name" value="INH-QAR"/>
</dbReference>
<reference evidence="2" key="2">
    <citation type="submission" date="2023-12" db="EMBL/GenBank/DDBJ databases">
        <authorList>
            <person name="Sun Q."/>
            <person name="Inoue M."/>
        </authorList>
    </citation>
    <scope>NUCLEOTIDE SEQUENCE</scope>
    <source>
        <strain evidence="2">JCM 14265</strain>
    </source>
</reference>
<dbReference type="CDD" id="cd03139">
    <property type="entry name" value="GATase1_PfpI_2"/>
    <property type="match status" value="1"/>
</dbReference>
<reference evidence="3 5" key="3">
    <citation type="submission" date="2024-06" db="EMBL/GenBank/DDBJ databases">
        <title>Halorubrum miltondacostae sp. nov., a potential PHA producer isolated from an inland solar saltern in Rio Maior, Portugal.</title>
        <authorList>
            <person name="Albuquerque L."/>
            <person name="Viver T."/>
            <person name="Barroso C."/>
            <person name="Claudino R."/>
            <person name="Galvan M."/>
            <person name="Simoes G."/>
            <person name="Lobo Da Cunha A."/>
            <person name="Egas C."/>
        </authorList>
    </citation>
    <scope>NUCLEOTIDE SEQUENCE [LARGE SCALE GENOMIC DNA]</scope>
    <source>
        <strain evidence="3 5">DSM 18646</strain>
    </source>
</reference>
<dbReference type="InterPro" id="IPR002818">
    <property type="entry name" value="DJ-1/PfpI"/>
</dbReference>
<dbReference type="PANTHER" id="PTHR43130:SF3">
    <property type="entry name" value="HTH-TYPE TRANSCRIPTIONAL REGULATOR RV1931C"/>
    <property type="match status" value="1"/>
</dbReference>
<keyword evidence="5" id="KW-1185">Reference proteome</keyword>
<sequence length="224" mass="23518">MNVDVLVYDGFDELDGIGPYEVFDYALEYAADGEDRAGRVRYVTLDDRDAVTASHGTRIGVDGTLSDPEADDAPDLLVVPGGGWSARDEEASAWAEAQKGDVPRALAAHHASGTRIASVCTGSMLLAEAGVTDGRRAVTHASAVEELRESGARVVDARVVDDGDLLTAGGVTSGIDLALYAVEREFGAAVADRVATVIEYERRYEVAAAEDAEAIDTAATDPTE</sequence>
<dbReference type="AlphaFoldDB" id="A0AAV3SS61"/>
<dbReference type="Proteomes" id="UP001567571">
    <property type="component" value="Unassembled WGS sequence"/>
</dbReference>
<dbReference type="EMBL" id="JBEDNW010000010">
    <property type="protein sequence ID" value="MEZ3168699.1"/>
    <property type="molecule type" value="Genomic_DNA"/>
</dbReference>
<dbReference type="GO" id="GO:0016829">
    <property type="term" value="F:lyase activity"/>
    <property type="evidence" value="ECO:0007669"/>
    <property type="project" value="UniProtKB-KW"/>
</dbReference>
<dbReference type="Proteomes" id="UP001501425">
    <property type="component" value="Unassembled WGS sequence"/>
</dbReference>
<feature type="domain" description="DJ-1/PfpI" evidence="1">
    <location>
        <begin position="3"/>
        <end position="183"/>
    </location>
</feature>
<dbReference type="Pfam" id="PF01965">
    <property type="entry name" value="DJ-1_PfpI"/>
    <property type="match status" value="1"/>
</dbReference>
<evidence type="ECO:0000313" key="2">
    <source>
        <dbReference type="EMBL" id="GAA0540143.1"/>
    </source>
</evidence>
<dbReference type="Gene3D" id="3.40.50.880">
    <property type="match status" value="1"/>
</dbReference>
<comment type="caution">
    <text evidence="2">The sequence shown here is derived from an EMBL/GenBank/DDBJ whole genome shotgun (WGS) entry which is preliminary data.</text>
</comment>
<dbReference type="SUPFAM" id="SSF52317">
    <property type="entry name" value="Class I glutamine amidotransferase-like"/>
    <property type="match status" value="1"/>
</dbReference>
<dbReference type="PANTHER" id="PTHR43130">
    <property type="entry name" value="ARAC-FAMILY TRANSCRIPTIONAL REGULATOR"/>
    <property type="match status" value="1"/>
</dbReference>
<gene>
    <name evidence="3" type="ORF">ABNG02_15390</name>
    <name evidence="2" type="ORF">GCM10008994_14090</name>
</gene>
<dbReference type="RefSeq" id="WP_343777826.1">
    <property type="nucleotide sequence ID" value="NZ_BAAADQ010000005.1"/>
</dbReference>
<keyword evidence="3" id="KW-0456">Lyase</keyword>
<organism evidence="2 4">
    <name type="scientific">Halorubrum ejinorense</name>
    <dbReference type="NCBI Taxonomy" id="425309"/>
    <lineage>
        <taxon>Archaea</taxon>
        <taxon>Methanobacteriati</taxon>
        <taxon>Methanobacteriota</taxon>
        <taxon>Stenosarchaea group</taxon>
        <taxon>Halobacteria</taxon>
        <taxon>Halobacteriales</taxon>
        <taxon>Haloferacaceae</taxon>
        <taxon>Halorubrum</taxon>
    </lineage>
</organism>
<reference evidence="2" key="1">
    <citation type="journal article" date="2014" name="Int. J. Syst. Evol. Microbiol.">
        <title>Complete genome sequence of Corynebacterium casei LMG S-19264T (=DSM 44701T), isolated from a smear-ripened cheese.</title>
        <authorList>
            <consortium name="US DOE Joint Genome Institute (JGI-PGF)"/>
            <person name="Walter F."/>
            <person name="Albersmeier A."/>
            <person name="Kalinowski J."/>
            <person name="Ruckert C."/>
        </authorList>
    </citation>
    <scope>NUCLEOTIDE SEQUENCE</scope>
    <source>
        <strain evidence="2">JCM 14265</strain>
    </source>
</reference>
<proteinExistence type="predicted"/>
<name>A0AAV3SS61_9EURY</name>
<accession>A0AAV3SS61</accession>
<evidence type="ECO:0000259" key="1">
    <source>
        <dbReference type="Pfam" id="PF01965"/>
    </source>
</evidence>
<evidence type="ECO:0000313" key="4">
    <source>
        <dbReference type="Proteomes" id="UP001501425"/>
    </source>
</evidence>
<protein>
    <submittedName>
        <fullName evidence="2">DJ-1/PfpI family protein</fullName>
        <ecNumber evidence="3">4.2.1.-</ecNumber>
    </submittedName>
</protein>
<evidence type="ECO:0000313" key="5">
    <source>
        <dbReference type="Proteomes" id="UP001567571"/>
    </source>
</evidence>
<dbReference type="EMBL" id="BAAADQ010000005">
    <property type="protein sequence ID" value="GAA0540143.1"/>
    <property type="molecule type" value="Genomic_DNA"/>
</dbReference>
<evidence type="ECO:0000313" key="3">
    <source>
        <dbReference type="EMBL" id="MEZ3168699.1"/>
    </source>
</evidence>
<dbReference type="InterPro" id="IPR029062">
    <property type="entry name" value="Class_I_gatase-like"/>
</dbReference>